<evidence type="ECO:0000313" key="2">
    <source>
        <dbReference type="EMBL" id="CAI9301882.1"/>
    </source>
</evidence>
<sequence length="242" mass="27433">MQNPFQNLTTSPPSPRFTPPTSQITSSPILSTIPITSILPLPPTSSVGISLPQISIHISSPIFIDSTPPTTSTVSTPPEVPSFKSVSKEIWSSDITGNTSNVGKNANIGETCFEKIEKSMISDGAVNRKVCYFYLKYVKPHTNHVLQEFTLAYLSLMNPYDWLSLFYIVAGYVKKYEPIFEHLKRTIMCYILEIEKMDVKISSVQKKRPILKPYEQPEDIQHLKAGVIQKKHWSIVYKRKKR</sequence>
<dbReference type="EMBL" id="OX465085">
    <property type="protein sequence ID" value="CAI9301882.1"/>
    <property type="molecule type" value="Genomic_DNA"/>
</dbReference>
<organism evidence="2 3">
    <name type="scientific">Lactuca saligna</name>
    <name type="common">Willowleaf lettuce</name>
    <dbReference type="NCBI Taxonomy" id="75948"/>
    <lineage>
        <taxon>Eukaryota</taxon>
        <taxon>Viridiplantae</taxon>
        <taxon>Streptophyta</taxon>
        <taxon>Embryophyta</taxon>
        <taxon>Tracheophyta</taxon>
        <taxon>Spermatophyta</taxon>
        <taxon>Magnoliopsida</taxon>
        <taxon>eudicotyledons</taxon>
        <taxon>Gunneridae</taxon>
        <taxon>Pentapetalae</taxon>
        <taxon>asterids</taxon>
        <taxon>campanulids</taxon>
        <taxon>Asterales</taxon>
        <taxon>Asteraceae</taxon>
        <taxon>Cichorioideae</taxon>
        <taxon>Cichorieae</taxon>
        <taxon>Lactucinae</taxon>
        <taxon>Lactuca</taxon>
    </lineage>
</organism>
<evidence type="ECO:0000256" key="1">
    <source>
        <dbReference type="SAM" id="MobiDB-lite"/>
    </source>
</evidence>
<accession>A0AA36A260</accession>
<dbReference type="Proteomes" id="UP001177003">
    <property type="component" value="Chromosome 9"/>
</dbReference>
<keyword evidence="3" id="KW-1185">Reference proteome</keyword>
<feature type="region of interest" description="Disordered" evidence="1">
    <location>
        <begin position="1"/>
        <end position="25"/>
    </location>
</feature>
<name>A0AA36A260_LACSI</name>
<proteinExistence type="predicted"/>
<dbReference type="AlphaFoldDB" id="A0AA36A260"/>
<evidence type="ECO:0000313" key="3">
    <source>
        <dbReference type="Proteomes" id="UP001177003"/>
    </source>
</evidence>
<gene>
    <name evidence="2" type="ORF">LSALG_LOCUS40404</name>
</gene>
<protein>
    <submittedName>
        <fullName evidence="2">Uncharacterized protein</fullName>
    </submittedName>
</protein>
<reference evidence="2" key="1">
    <citation type="submission" date="2023-04" db="EMBL/GenBank/DDBJ databases">
        <authorList>
            <person name="Vijverberg K."/>
            <person name="Xiong W."/>
            <person name="Schranz E."/>
        </authorList>
    </citation>
    <scope>NUCLEOTIDE SEQUENCE</scope>
</reference>